<proteinExistence type="predicted"/>
<reference evidence="1 2" key="1">
    <citation type="submission" date="2024-03" db="EMBL/GenBank/DDBJ databases">
        <title>A high-quality draft genome sequence of Diaporthe vaccinii, a causative agent of upright dieback and viscid rot disease in cranberry plants.</title>
        <authorList>
            <person name="Sarrasin M."/>
            <person name="Lang B.F."/>
            <person name="Burger G."/>
        </authorList>
    </citation>
    <scope>NUCLEOTIDE SEQUENCE [LARGE SCALE GENOMIC DNA]</scope>
    <source>
        <strain evidence="1 2">IS7</strain>
    </source>
</reference>
<keyword evidence="2" id="KW-1185">Reference proteome</keyword>
<organism evidence="1 2">
    <name type="scientific">Diaporthe vaccinii</name>
    <dbReference type="NCBI Taxonomy" id="105482"/>
    <lineage>
        <taxon>Eukaryota</taxon>
        <taxon>Fungi</taxon>
        <taxon>Dikarya</taxon>
        <taxon>Ascomycota</taxon>
        <taxon>Pezizomycotina</taxon>
        <taxon>Sordariomycetes</taxon>
        <taxon>Sordariomycetidae</taxon>
        <taxon>Diaporthales</taxon>
        <taxon>Diaporthaceae</taxon>
        <taxon>Diaporthe</taxon>
        <taxon>Diaporthe eres species complex</taxon>
    </lineage>
</organism>
<sequence>MSTPSIPAIPNTAVKMLSMKTLAKLLSGPEQPLIREAAAGDGHVGSVTKAGEVLLKKPQHANYDKH</sequence>
<name>A0ABR4DZ40_9PEZI</name>
<dbReference type="EMBL" id="JBAWTH010000133">
    <property type="protein sequence ID" value="KAL2275452.1"/>
    <property type="molecule type" value="Genomic_DNA"/>
</dbReference>
<protein>
    <submittedName>
        <fullName evidence="1">Uncharacterized protein</fullName>
    </submittedName>
</protein>
<gene>
    <name evidence="1" type="ORF">FJTKL_02067</name>
</gene>
<evidence type="ECO:0000313" key="1">
    <source>
        <dbReference type="EMBL" id="KAL2275452.1"/>
    </source>
</evidence>
<dbReference type="Proteomes" id="UP001600888">
    <property type="component" value="Unassembled WGS sequence"/>
</dbReference>
<accession>A0ABR4DZ40</accession>
<evidence type="ECO:0000313" key="2">
    <source>
        <dbReference type="Proteomes" id="UP001600888"/>
    </source>
</evidence>
<comment type="caution">
    <text evidence="1">The sequence shown here is derived from an EMBL/GenBank/DDBJ whole genome shotgun (WGS) entry which is preliminary data.</text>
</comment>